<dbReference type="EMBL" id="CABEEZ010000032">
    <property type="protein sequence ID" value="VTR23545.1"/>
    <property type="molecule type" value="Genomic_DNA"/>
</dbReference>
<name>A0A4U9TTS0_SERFO</name>
<evidence type="ECO:0000313" key="1">
    <source>
        <dbReference type="EMBL" id="VTR23545.1"/>
    </source>
</evidence>
<sequence length="113" mass="12905">MVGQQRDLLKADFFSQGRHRAQMAIVDWVKSATEKGVQGMRLLRLVGIGDTRRQRFAAKQHRQGFQLRPNRLAVVFLEGELNLRQQVHRLPQLLTRQALQSLSDQACGGFARP</sequence>
<reference evidence="1" key="1">
    <citation type="submission" date="2019-05" db="EMBL/GenBank/DDBJ databases">
        <authorList>
            <consortium name="Pathogen Informatics"/>
        </authorList>
    </citation>
    <scope>NUCLEOTIDE SEQUENCE [LARGE SCALE GENOMIC DNA]</scope>
    <source>
        <strain evidence="1">NCTC12965</strain>
    </source>
</reference>
<organism evidence="1">
    <name type="scientific">Serratia fonticola</name>
    <dbReference type="NCBI Taxonomy" id="47917"/>
    <lineage>
        <taxon>Bacteria</taxon>
        <taxon>Pseudomonadati</taxon>
        <taxon>Pseudomonadota</taxon>
        <taxon>Gammaproteobacteria</taxon>
        <taxon>Enterobacterales</taxon>
        <taxon>Yersiniaceae</taxon>
        <taxon>Serratia</taxon>
    </lineage>
</organism>
<proteinExistence type="predicted"/>
<protein>
    <submittedName>
        <fullName evidence="1">Uncharacterized protein</fullName>
    </submittedName>
</protein>
<accession>A0A4U9TTS0</accession>
<dbReference type="AlphaFoldDB" id="A0A4U9TTS0"/>
<gene>
    <name evidence="1" type="ORF">NCTC12965_01797</name>
</gene>